<feature type="region of interest" description="Disordered" evidence="1">
    <location>
        <begin position="611"/>
        <end position="630"/>
    </location>
</feature>
<feature type="transmembrane region" description="Helical" evidence="2">
    <location>
        <begin position="900"/>
        <end position="925"/>
    </location>
</feature>
<dbReference type="PANTHER" id="PTHR37397:SF1">
    <property type="entry name" value="LTD DOMAIN-CONTAINING PROTEIN"/>
    <property type="match status" value="1"/>
</dbReference>
<dbReference type="PANTHER" id="PTHR37397">
    <property type="entry name" value="SI:CH211-183D21.1"/>
    <property type="match status" value="1"/>
</dbReference>
<gene>
    <name evidence="3" type="ORF">QQF64_021648</name>
</gene>
<keyword evidence="2" id="KW-1133">Transmembrane helix</keyword>
<evidence type="ECO:0000256" key="1">
    <source>
        <dbReference type="SAM" id="MobiDB-lite"/>
    </source>
</evidence>
<keyword evidence="4" id="KW-1185">Reference proteome</keyword>
<accession>A0ABR3L5X6</accession>
<keyword evidence="2" id="KW-0472">Membrane</keyword>
<evidence type="ECO:0000256" key="2">
    <source>
        <dbReference type="SAM" id="Phobius"/>
    </source>
</evidence>
<reference evidence="3 4" key="1">
    <citation type="submission" date="2023-09" db="EMBL/GenBank/DDBJ databases">
        <authorList>
            <person name="Wang M."/>
        </authorList>
    </citation>
    <scope>NUCLEOTIDE SEQUENCE [LARGE SCALE GENOMIC DNA]</scope>
    <source>
        <strain evidence="3">GT-2023</strain>
        <tissue evidence="3">Liver</tissue>
    </source>
</reference>
<proteinExistence type="predicted"/>
<organism evidence="3 4">
    <name type="scientific">Cirrhinus molitorella</name>
    <name type="common">mud carp</name>
    <dbReference type="NCBI Taxonomy" id="172907"/>
    <lineage>
        <taxon>Eukaryota</taxon>
        <taxon>Metazoa</taxon>
        <taxon>Chordata</taxon>
        <taxon>Craniata</taxon>
        <taxon>Vertebrata</taxon>
        <taxon>Euteleostomi</taxon>
        <taxon>Actinopterygii</taxon>
        <taxon>Neopterygii</taxon>
        <taxon>Teleostei</taxon>
        <taxon>Ostariophysi</taxon>
        <taxon>Cypriniformes</taxon>
        <taxon>Cyprinidae</taxon>
        <taxon>Labeoninae</taxon>
        <taxon>Labeonini</taxon>
        <taxon>Cirrhinus</taxon>
    </lineage>
</organism>
<keyword evidence="2" id="KW-0812">Transmembrane</keyword>
<name>A0ABR3L5X6_9TELE</name>
<protein>
    <submittedName>
        <fullName evidence="3">Uncharacterized protein</fullName>
    </submittedName>
</protein>
<evidence type="ECO:0000313" key="3">
    <source>
        <dbReference type="EMBL" id="KAL1248330.1"/>
    </source>
</evidence>
<dbReference type="EMBL" id="JAYMGO010000024">
    <property type="protein sequence ID" value="KAL1248330.1"/>
    <property type="molecule type" value="Genomic_DNA"/>
</dbReference>
<comment type="caution">
    <text evidence="3">The sequence shown here is derived from an EMBL/GenBank/DDBJ whole genome shotgun (WGS) entry which is preliminary data.</text>
</comment>
<feature type="compositionally biased region" description="Polar residues" evidence="1">
    <location>
        <begin position="611"/>
        <end position="625"/>
    </location>
</feature>
<sequence length="948" mass="102920">MTVGNDVTQCEIYVSGNVREFIQTHRPHARGRDRPNQIVSSTQQKLLKLRETLSNPFNRASGVTVLFPPVLVYYGMLRVSSHACGAEIGVCGVDVPFQTDEIVLDDQRDGYTLVFYNGNGDSAYRIIDLSGHHTDQRGFFVVGSSELTPRPTISLPPNSIQNGPDAIALYGPNWVPVPDGGPVSGVGLLDAIVYTSRKSADGADGLASVLTPGSVPYVEDEAALEGDESIQRCWQSENLWTFYTGPPTPAWVNHCPPPTPAGVWINEVDLGSDRRGNVELSVGEANGSFTLVFYDVTTDLISTSLEFTAKTPGIFAIPVNTASLSVPQSAAVALYKGLPSDFPKDGPLSHEQPIDAFVYGDSTHRPSDNLTDTLIPGRKAFKLTESFLTTGVHVSRCGVAEWTRDPGLFVARPRSPGKNNDCVWFQSCPLNMTVARRTQPAIHINVDFLLNEINTDSPGGAEDEEFIELWHPSGFRMSLDFIWLVMINGQTGMVYYELELNGYYTDDDGYFLIGSSKVGPDIRIPPNTIQNGPDAIVLYRSKSPPSKEGPNIPKSGLLDVVVYRTRGTDKKVSELTEALTPGQLPLLEDISVLPGDETLSRCGTKTVNLNDFRVTSPTPRKQNNCPPKPTIPSPPEGLVINELGQPFTVNQSLENVFVELTGPPSTPLNGLVLVFFGEDATYLNVPLTGSTGSDGLYLVANNSRADQGLPALVNLGAVLLCFEASGSGSCGSDSRHLDWIVFSDDPKLQRIVQHNKTHFELTLLSIFTADSLSRCASSGPFPWITTQSTPRLPNSCPSPAFSSSVDLCLQPDKEDWQSESGNCDQERFGVLLEQLCSCGISSLHVKGVNVSCEAGRLYTQGSILAVSDQQREQITETLNQNELLCSAEQERQVHGAGSSVALQVGLVIAALLLFALGAALFVYLYKKRRPTDYLSMQLSEQAETPLDL</sequence>
<evidence type="ECO:0000313" key="4">
    <source>
        <dbReference type="Proteomes" id="UP001558613"/>
    </source>
</evidence>
<dbReference type="Proteomes" id="UP001558613">
    <property type="component" value="Unassembled WGS sequence"/>
</dbReference>